<dbReference type="InterPro" id="IPR047187">
    <property type="entry name" value="SF1_C_Upf1"/>
</dbReference>
<dbReference type="InterPro" id="IPR000488">
    <property type="entry name" value="Death_dom"/>
</dbReference>
<dbReference type="GO" id="GO:0005524">
    <property type="term" value="F:ATP binding"/>
    <property type="evidence" value="ECO:0007669"/>
    <property type="project" value="UniProtKB-KW"/>
</dbReference>
<reference evidence="7 8" key="1">
    <citation type="submission" date="2011-12" db="EMBL/GenBank/DDBJ databases">
        <title>The Genome Sequence of Prevotella maculosa OT 289.</title>
        <authorList>
            <consortium name="The Broad Institute Genome Sequencing Platform"/>
            <person name="Earl A."/>
            <person name="Ward D."/>
            <person name="Feldgarden M."/>
            <person name="Gevers D."/>
            <person name="Izard J."/>
            <person name="Blanton J.M."/>
            <person name="Mathney J."/>
            <person name="Tanner A.C."/>
            <person name="Dewhirst F.E."/>
            <person name="Young S.K."/>
            <person name="Zeng Q."/>
            <person name="Gargeya S."/>
            <person name="Fitzgerald M."/>
            <person name="Haas B."/>
            <person name="Abouelleil A."/>
            <person name="Alvarado L."/>
            <person name="Arachchi H.M."/>
            <person name="Berlin A."/>
            <person name="Chapman S.B."/>
            <person name="Gearin G."/>
            <person name="Goldberg J."/>
            <person name="Griggs A."/>
            <person name="Gujja S."/>
            <person name="Hansen M."/>
            <person name="Heiman D."/>
            <person name="Howarth C."/>
            <person name="Larimer J."/>
            <person name="Lui A."/>
            <person name="MacDonald P.J.P."/>
            <person name="McCowen C."/>
            <person name="Montmayeur A."/>
            <person name="Murphy C."/>
            <person name="Neiman D."/>
            <person name="Pearson M."/>
            <person name="Priest M."/>
            <person name="Roberts A."/>
            <person name="Saif S."/>
            <person name="Shea T."/>
            <person name="Sisk P."/>
            <person name="Stolte C."/>
            <person name="Sykes S."/>
            <person name="Wortman J."/>
            <person name="Nusbaum C."/>
            <person name="Birren B."/>
        </authorList>
    </citation>
    <scope>NUCLEOTIDE SEQUENCE [LARGE SCALE GENOMIC DNA]</scope>
    <source>
        <strain evidence="7 8">OT 289</strain>
    </source>
</reference>
<dbReference type="SUPFAM" id="SSF52540">
    <property type="entry name" value="P-loop containing nucleoside triphosphate hydrolases"/>
    <property type="match status" value="1"/>
</dbReference>
<dbReference type="CDD" id="cd18808">
    <property type="entry name" value="SF1_C_Upf1"/>
    <property type="match status" value="1"/>
</dbReference>
<evidence type="ECO:0000256" key="3">
    <source>
        <dbReference type="ARBA" id="ARBA00022801"/>
    </source>
</evidence>
<dbReference type="GO" id="GO:0007165">
    <property type="term" value="P:signal transduction"/>
    <property type="evidence" value="ECO:0007669"/>
    <property type="project" value="InterPro"/>
</dbReference>
<dbReference type="GO" id="GO:0043139">
    <property type="term" value="F:5'-3' DNA helicase activity"/>
    <property type="evidence" value="ECO:0007669"/>
    <property type="project" value="TreeGrafter"/>
</dbReference>
<keyword evidence="8" id="KW-1185">Reference proteome</keyword>
<evidence type="ECO:0000256" key="2">
    <source>
        <dbReference type="ARBA" id="ARBA00022741"/>
    </source>
</evidence>
<dbReference type="PANTHER" id="PTHR43788:SF8">
    <property type="entry name" value="DNA-BINDING PROTEIN SMUBP-2"/>
    <property type="match status" value="1"/>
</dbReference>
<proteinExistence type="inferred from homology"/>
<dbReference type="PANTHER" id="PTHR43788">
    <property type="entry name" value="DNA2/NAM7 HELICASE FAMILY MEMBER"/>
    <property type="match status" value="1"/>
</dbReference>
<evidence type="ECO:0000256" key="5">
    <source>
        <dbReference type="ARBA" id="ARBA00022840"/>
    </source>
</evidence>
<keyword evidence="3" id="KW-0378">Hydrolase</keyword>
<keyword evidence="5" id="KW-0067">ATP-binding</keyword>
<dbReference type="Pfam" id="PF13087">
    <property type="entry name" value="AAA_12"/>
    <property type="match status" value="1"/>
</dbReference>
<dbReference type="Proteomes" id="UP000003167">
    <property type="component" value="Unassembled WGS sequence"/>
</dbReference>
<dbReference type="AlphaFoldDB" id="H1HLJ2"/>
<dbReference type="InterPro" id="IPR024402">
    <property type="entry name" value="DUF2726"/>
</dbReference>
<dbReference type="Gene3D" id="3.40.960.10">
    <property type="entry name" value="VSR Endonuclease"/>
    <property type="match status" value="1"/>
</dbReference>
<dbReference type="Gene3D" id="3.40.50.300">
    <property type="entry name" value="P-loop containing nucleotide triphosphate hydrolases"/>
    <property type="match status" value="2"/>
</dbReference>
<dbReference type="CDD" id="cd17934">
    <property type="entry name" value="DEXXQc_Upf1-like"/>
    <property type="match status" value="1"/>
</dbReference>
<dbReference type="PROSITE" id="PS50017">
    <property type="entry name" value="DEATH_DOMAIN"/>
    <property type="match status" value="1"/>
</dbReference>
<accession>H1HLJ2</accession>
<dbReference type="InterPro" id="IPR050534">
    <property type="entry name" value="Coronavir_polyprotein_1ab"/>
</dbReference>
<comment type="caution">
    <text evidence="7">The sequence shown here is derived from an EMBL/GenBank/DDBJ whole genome shotgun (WGS) entry which is preliminary data.</text>
</comment>
<evidence type="ECO:0000259" key="6">
    <source>
        <dbReference type="PROSITE" id="PS50017"/>
    </source>
</evidence>
<name>H1HLJ2_9BACT</name>
<dbReference type="Pfam" id="PF13086">
    <property type="entry name" value="AAA_11"/>
    <property type="match status" value="1"/>
</dbReference>
<keyword evidence="2" id="KW-0547">Nucleotide-binding</keyword>
<dbReference type="HOGENOM" id="CLU_011256_0_0_10"/>
<protein>
    <recommendedName>
        <fullName evidence="6">Death domain-containing protein</fullName>
    </recommendedName>
</protein>
<feature type="domain" description="Death" evidence="6">
    <location>
        <begin position="325"/>
        <end position="391"/>
    </location>
</feature>
<dbReference type="STRING" id="999422.HMPREF9944_01036"/>
<dbReference type="Pfam" id="PF10881">
    <property type="entry name" value="DUF2726"/>
    <property type="match status" value="1"/>
</dbReference>
<evidence type="ECO:0000256" key="4">
    <source>
        <dbReference type="ARBA" id="ARBA00022806"/>
    </source>
</evidence>
<gene>
    <name evidence="7" type="ORF">HMPREF9944_01036</name>
</gene>
<dbReference type="InterPro" id="IPR027417">
    <property type="entry name" value="P-loop_NTPase"/>
</dbReference>
<evidence type="ECO:0000256" key="1">
    <source>
        <dbReference type="ARBA" id="ARBA00007913"/>
    </source>
</evidence>
<keyword evidence="4" id="KW-0347">Helicase</keyword>
<organism evidence="7 8">
    <name type="scientific">Segatella maculosa OT 289</name>
    <dbReference type="NCBI Taxonomy" id="999422"/>
    <lineage>
        <taxon>Bacteria</taxon>
        <taxon>Pseudomonadati</taxon>
        <taxon>Bacteroidota</taxon>
        <taxon>Bacteroidia</taxon>
        <taxon>Bacteroidales</taxon>
        <taxon>Prevotellaceae</taxon>
        <taxon>Segatella</taxon>
    </lineage>
</organism>
<comment type="similarity">
    <text evidence="1">Belongs to the DNA2/NAM7 helicase family.</text>
</comment>
<evidence type="ECO:0000313" key="7">
    <source>
        <dbReference type="EMBL" id="EHO71920.1"/>
    </source>
</evidence>
<sequence length="928" mass="106482">MCQMETSNMILLKGEPKTFQIKSVKKDNRNVFWVTFSDKRTFPYRQRDIVFLSSSVEINVEDSHLTRAERRLSPKRAWVFTHGFKKFYRLEFDNGIREYKDSDLKVEKSVLSDKKALHIFLYFKEVSSVNTIPTETGLISLFTKYQQLNFIEEDSTMATFLKPSLLKVHKGLGIYLFPFRSNRSQMIAVRSAFSSQISVIQGPPGTGKTQTILNIIANIVATGKSVLVVSNNNAAVENVREKLEQVGFGFLVTSLGRSEKQQLFIEKGQVGYPDMRDWSLKNYNEETKVLHDLNEKVGNVFLKQEQLAQDRLLMESLLTEQSHFLSEHNYDEIRLESYKKGPSDRLMKMWLELESEAEACELAENSPLKRLIRFLHKIRRRFLLRIIYSIKHVQDRKVLLADMKALYYVCKLKELQCDIEAAETFLQETKADELLEAQTKTSLALLKHRLSLKYRDANIRPRFESKDLYRKSDEIAKEYPVVLSTTFSARNTLPGHIFDYLIMDEASQVSVDSAVLALSVARNAVIVGDVLQLSHIVDKEERPNLLKINHEFGIPEAYNCLEQSFLSSVLHVLPHAPQILLREHYRCEPIIIDFCNQKFYGGSLIIMSTSKGGEMAMKVVKTVPGNLHRKIYDSQSGRWETFNQRENDELQHLLMAEPELEKDLGVITPYRGQVHLLRRNISNKLVEIDTIHKYQGREKDTIVFSTVLSQYDDFCDNPNLVNVAVSRAKRCFVLITNGNETTKPSVIGDLINYIQYHGVIVESKLHSIFDLLYSSYAQQRMHYLAGKPKVSDYDSENIAYNVLLTILKTHKVWNVLHVFPHYPLYDLIRDLSGLTDKQHRFVASPMAHVDFLISNRVTKQPVLAIEVNGFSYHHKGTAQAERDAIKRSILSAKGIRLLELDTVGSGEIEEVKAVLTNELGRIGTPDEA</sequence>
<dbReference type="InterPro" id="IPR041677">
    <property type="entry name" value="DNA2/NAM7_AAA_11"/>
</dbReference>
<dbReference type="InterPro" id="IPR041679">
    <property type="entry name" value="DNA2/NAM7-like_C"/>
</dbReference>
<dbReference type="PATRIC" id="fig|999422.3.peg.1064"/>
<evidence type="ECO:0000313" key="8">
    <source>
        <dbReference type="Proteomes" id="UP000003167"/>
    </source>
</evidence>
<dbReference type="EMBL" id="AGEK01000019">
    <property type="protein sequence ID" value="EHO71920.1"/>
    <property type="molecule type" value="Genomic_DNA"/>
</dbReference>
<dbReference type="GO" id="GO:0016787">
    <property type="term" value="F:hydrolase activity"/>
    <property type="evidence" value="ECO:0007669"/>
    <property type="project" value="UniProtKB-KW"/>
</dbReference>